<name>A0A396Z8C5_9LEPT</name>
<dbReference type="InterPro" id="IPR000415">
    <property type="entry name" value="Nitroreductase-like"/>
</dbReference>
<dbReference type="Gene3D" id="3.40.109.10">
    <property type="entry name" value="NADH Oxidase"/>
    <property type="match status" value="1"/>
</dbReference>
<dbReference type="GO" id="GO:0016491">
    <property type="term" value="F:oxidoreductase activity"/>
    <property type="evidence" value="ECO:0007669"/>
    <property type="project" value="InterPro"/>
</dbReference>
<dbReference type="SUPFAM" id="SSF55469">
    <property type="entry name" value="FMN-dependent nitroreductase-like"/>
    <property type="match status" value="2"/>
</dbReference>
<accession>A0A396Z8C5</accession>
<gene>
    <name evidence="1" type="ORF">DLM75_16245</name>
</gene>
<dbReference type="RefSeq" id="WP_118969539.1">
    <property type="nucleotide sequence ID" value="NZ_QHCT01000004.1"/>
</dbReference>
<dbReference type="Gene3D" id="3.40.109.30">
    <property type="entry name" value="putative nitroreductase (tm1586), domain 2"/>
    <property type="match status" value="1"/>
</dbReference>
<evidence type="ECO:0000313" key="1">
    <source>
        <dbReference type="EMBL" id="RHX89380.1"/>
    </source>
</evidence>
<protein>
    <recommendedName>
        <fullName evidence="3">Tat pathway signal protein</fullName>
    </recommendedName>
</protein>
<sequence length="379" mass="43281">MQRRHSIVSDRLTRKYFLAKIALLGAGLTFHSLLPGCNGVDYGEEVNRIRMKSFSDLSSENGKMLDLIRYATLAPSGHNSQPWKFSFNEYTIRIFPDFSRKLRIVDPDDRELYISLGCALENLVIASEQMGYIPEVEYFPAKEEECIRVTLKKGASKKDEANFRAIPLRQSTRNEYDGRNLSVSELKKLDSFSKAKTIENLVFTDKKEIEALIEYVKEGDRIQLSNPEYYQELKDWIRFNESEAIAKGDGLATRCTGNPSVPRWFGQILMDAVVSAKSQGNSDERLIRSSSGMLVFTSQKNDKESWIDVGRAFERWTLLATSLNVKSAFMNQPAEVPKLRSQLGEYLNLGKAYPQLLVRFGYSQRMPNSPRRPLEQVIV</sequence>
<dbReference type="InterPro" id="IPR050627">
    <property type="entry name" value="Nitroreductase/BluB"/>
</dbReference>
<proteinExistence type="predicted"/>
<evidence type="ECO:0008006" key="3">
    <source>
        <dbReference type="Google" id="ProtNLM"/>
    </source>
</evidence>
<organism evidence="1 2">
    <name type="scientific">Leptospira stimsonii</name>
    <dbReference type="NCBI Taxonomy" id="2202203"/>
    <lineage>
        <taxon>Bacteria</taxon>
        <taxon>Pseudomonadati</taxon>
        <taxon>Spirochaetota</taxon>
        <taxon>Spirochaetia</taxon>
        <taxon>Leptospirales</taxon>
        <taxon>Leptospiraceae</taxon>
        <taxon>Leptospira</taxon>
    </lineage>
</organism>
<dbReference type="PANTHER" id="PTHR23026:SF123">
    <property type="entry name" value="NAD(P)H NITROREDUCTASE RV3131-RELATED"/>
    <property type="match status" value="1"/>
</dbReference>
<dbReference type="OrthoDB" id="5149792at2"/>
<dbReference type="Proteomes" id="UP000265798">
    <property type="component" value="Unassembled WGS sequence"/>
</dbReference>
<reference evidence="2" key="1">
    <citation type="submission" date="2018-05" db="EMBL/GenBank/DDBJ databases">
        <title>Leptospira yasudae sp. nov. and Leptospira stimsonii sp. nov., two pathogenic species of the genus Leptospira isolated from environmental sources.</title>
        <authorList>
            <person name="Casanovas-Massana A."/>
            <person name="Hamond C."/>
            <person name="Santos L.A."/>
            <person name="Hacker K.P."/>
            <person name="Balassiano I."/>
            <person name="Medeiros M.A."/>
            <person name="Reis M.G."/>
            <person name="Ko A.I."/>
            <person name="Wunder E.A."/>
        </authorList>
    </citation>
    <scope>NUCLEOTIDE SEQUENCE [LARGE SCALE GENOMIC DNA]</scope>
    <source>
        <strain evidence="2">Yale</strain>
    </source>
</reference>
<evidence type="ECO:0000313" key="2">
    <source>
        <dbReference type="Proteomes" id="UP000265798"/>
    </source>
</evidence>
<dbReference type="AlphaFoldDB" id="A0A396Z8C5"/>
<dbReference type="EMBL" id="QHCT01000004">
    <property type="protein sequence ID" value="RHX89380.1"/>
    <property type="molecule type" value="Genomic_DNA"/>
</dbReference>
<dbReference type="PANTHER" id="PTHR23026">
    <property type="entry name" value="NADPH NITROREDUCTASE"/>
    <property type="match status" value="1"/>
</dbReference>
<comment type="caution">
    <text evidence="1">The sequence shown here is derived from an EMBL/GenBank/DDBJ whole genome shotgun (WGS) entry which is preliminary data.</text>
</comment>
<dbReference type="NCBIfam" id="NF047509">
    <property type="entry name" value="Rv3131_FMN_oxido"/>
    <property type="match status" value="1"/>
</dbReference>